<gene>
    <name evidence="3" type="ORF">C451_04301</name>
</gene>
<dbReference type="InterPro" id="IPR014729">
    <property type="entry name" value="Rossmann-like_a/b/a_fold"/>
</dbReference>
<dbReference type="SUPFAM" id="SSF52402">
    <property type="entry name" value="Adenine nucleotide alpha hydrolases-like"/>
    <property type="match status" value="1"/>
</dbReference>
<organism evidence="3 4">
    <name type="scientific">Halococcus thailandensis JCM 13552</name>
    <dbReference type="NCBI Taxonomy" id="1227457"/>
    <lineage>
        <taxon>Archaea</taxon>
        <taxon>Methanobacteriati</taxon>
        <taxon>Methanobacteriota</taxon>
        <taxon>Stenosarchaea group</taxon>
        <taxon>Halobacteria</taxon>
        <taxon>Halobacteriales</taxon>
        <taxon>Halococcaceae</taxon>
        <taxon>Halococcus</taxon>
    </lineage>
</organism>
<dbReference type="CDD" id="cd00293">
    <property type="entry name" value="USP-like"/>
    <property type="match status" value="1"/>
</dbReference>
<dbReference type="RefSeq" id="WP_007738009.1">
    <property type="nucleotide sequence ID" value="NZ_AOMF01000094.1"/>
</dbReference>
<reference evidence="3 4" key="1">
    <citation type="journal article" date="2014" name="PLoS Genet.">
        <title>Phylogenetically driven sequencing of extremely halophilic archaea reveals strategies for static and dynamic osmo-response.</title>
        <authorList>
            <person name="Becker E.A."/>
            <person name="Seitzer P.M."/>
            <person name="Tritt A."/>
            <person name="Larsen D."/>
            <person name="Krusor M."/>
            <person name="Yao A.I."/>
            <person name="Wu D."/>
            <person name="Madern D."/>
            <person name="Eisen J.A."/>
            <person name="Darling A.E."/>
            <person name="Facciotti M.T."/>
        </authorList>
    </citation>
    <scope>NUCLEOTIDE SEQUENCE [LARGE SCALE GENOMIC DNA]</scope>
    <source>
        <strain evidence="3 4">JCM 13552</strain>
    </source>
</reference>
<dbReference type="AlphaFoldDB" id="M0NE25"/>
<dbReference type="PRINTS" id="PR01438">
    <property type="entry name" value="UNVRSLSTRESS"/>
</dbReference>
<evidence type="ECO:0000256" key="1">
    <source>
        <dbReference type="ARBA" id="ARBA00008791"/>
    </source>
</evidence>
<dbReference type="EMBL" id="AOMF01000094">
    <property type="protein sequence ID" value="EMA56081.1"/>
    <property type="molecule type" value="Genomic_DNA"/>
</dbReference>
<keyword evidence="4" id="KW-1185">Reference proteome</keyword>
<dbReference type="PANTHER" id="PTHR46268">
    <property type="entry name" value="STRESS RESPONSE PROTEIN NHAX"/>
    <property type="match status" value="1"/>
</dbReference>
<dbReference type="PATRIC" id="fig|1227457.3.peg.774"/>
<feature type="domain" description="UspA" evidence="2">
    <location>
        <begin position="1"/>
        <end position="132"/>
    </location>
</feature>
<dbReference type="InterPro" id="IPR006016">
    <property type="entry name" value="UspA"/>
</dbReference>
<dbReference type="eggNOG" id="arCOG02053">
    <property type="taxonomic scope" value="Archaea"/>
</dbReference>
<dbReference type="Proteomes" id="UP000011680">
    <property type="component" value="Unassembled WGS sequence"/>
</dbReference>
<comment type="caution">
    <text evidence="3">The sequence shown here is derived from an EMBL/GenBank/DDBJ whole genome shotgun (WGS) entry which is preliminary data.</text>
</comment>
<accession>M0NE25</accession>
<proteinExistence type="inferred from homology"/>
<dbReference type="InterPro" id="IPR006015">
    <property type="entry name" value="Universal_stress_UspA"/>
</dbReference>
<comment type="similarity">
    <text evidence="1">Belongs to the universal stress protein A family.</text>
</comment>
<evidence type="ECO:0000313" key="3">
    <source>
        <dbReference type="EMBL" id="EMA56081.1"/>
    </source>
</evidence>
<evidence type="ECO:0000313" key="4">
    <source>
        <dbReference type="Proteomes" id="UP000011680"/>
    </source>
</evidence>
<dbReference type="OrthoDB" id="105697at2157"/>
<name>M0NE25_9EURY</name>
<dbReference type="Gene3D" id="3.40.50.620">
    <property type="entry name" value="HUPs"/>
    <property type="match status" value="1"/>
</dbReference>
<dbReference type="Pfam" id="PF00582">
    <property type="entry name" value="Usp"/>
    <property type="match status" value="1"/>
</dbReference>
<sequence length="146" mass="15807">MYDRILFPTDGNSQANALEHAINITELSGGILHTLSVIDGETVEEDNSPDSFEPTGTQIVEDAETVAAERDVKVSGAIEQGNPDEVILQYITDHDIDLVVMGTHGRSGVDRLVEGSITERIMRANDVPVLAVSIDDDQSSSRERST</sequence>
<protein>
    <submittedName>
        <fullName evidence="3">Stress response protein</fullName>
    </submittedName>
</protein>
<evidence type="ECO:0000259" key="2">
    <source>
        <dbReference type="Pfam" id="PF00582"/>
    </source>
</evidence>
<dbReference type="PANTHER" id="PTHR46268:SF6">
    <property type="entry name" value="UNIVERSAL STRESS PROTEIN UP12"/>
    <property type="match status" value="1"/>
</dbReference>